<dbReference type="PaxDb" id="39947-A0A0P0Y3Y9"/>
<dbReference type="InParanoid" id="A0A0P0Y3Y9"/>
<dbReference type="AlphaFoldDB" id="A0A0P0Y3Y9"/>
<reference evidence="3" key="1">
    <citation type="journal article" date="2005" name="Nature">
        <title>The map-based sequence of the rice genome.</title>
        <authorList>
            <consortium name="International rice genome sequencing project (IRGSP)"/>
            <person name="Matsumoto T."/>
            <person name="Wu J."/>
            <person name="Kanamori H."/>
            <person name="Katayose Y."/>
            <person name="Fujisawa M."/>
            <person name="Namiki N."/>
            <person name="Mizuno H."/>
            <person name="Yamamoto K."/>
            <person name="Antonio B.A."/>
            <person name="Baba T."/>
            <person name="Sakata K."/>
            <person name="Nagamura Y."/>
            <person name="Aoki H."/>
            <person name="Arikawa K."/>
            <person name="Arita K."/>
            <person name="Bito T."/>
            <person name="Chiden Y."/>
            <person name="Fujitsuka N."/>
            <person name="Fukunaka R."/>
            <person name="Hamada M."/>
            <person name="Harada C."/>
            <person name="Hayashi A."/>
            <person name="Hijishita S."/>
            <person name="Honda M."/>
            <person name="Hosokawa S."/>
            <person name="Ichikawa Y."/>
            <person name="Idonuma A."/>
            <person name="Iijima M."/>
            <person name="Ikeda M."/>
            <person name="Ikeno M."/>
            <person name="Ito K."/>
            <person name="Ito S."/>
            <person name="Ito T."/>
            <person name="Ito Y."/>
            <person name="Ito Y."/>
            <person name="Iwabuchi A."/>
            <person name="Kamiya K."/>
            <person name="Karasawa W."/>
            <person name="Kurita K."/>
            <person name="Katagiri S."/>
            <person name="Kikuta A."/>
            <person name="Kobayashi H."/>
            <person name="Kobayashi N."/>
            <person name="Machita K."/>
            <person name="Maehara T."/>
            <person name="Masukawa M."/>
            <person name="Mizubayashi T."/>
            <person name="Mukai Y."/>
            <person name="Nagasaki H."/>
            <person name="Nagata Y."/>
            <person name="Naito S."/>
            <person name="Nakashima M."/>
            <person name="Nakama Y."/>
            <person name="Nakamichi Y."/>
            <person name="Nakamura M."/>
            <person name="Meguro A."/>
            <person name="Negishi M."/>
            <person name="Ohta I."/>
            <person name="Ohta T."/>
            <person name="Okamoto M."/>
            <person name="Ono N."/>
            <person name="Saji S."/>
            <person name="Sakaguchi M."/>
            <person name="Sakai K."/>
            <person name="Shibata M."/>
            <person name="Shimokawa T."/>
            <person name="Song J."/>
            <person name="Takazaki Y."/>
            <person name="Terasawa K."/>
            <person name="Tsugane M."/>
            <person name="Tsuji K."/>
            <person name="Ueda S."/>
            <person name="Waki K."/>
            <person name="Yamagata H."/>
            <person name="Yamamoto M."/>
            <person name="Yamamoto S."/>
            <person name="Yamane H."/>
            <person name="Yoshiki S."/>
            <person name="Yoshihara R."/>
            <person name="Yukawa K."/>
            <person name="Zhong H."/>
            <person name="Yano M."/>
            <person name="Yuan Q."/>
            <person name="Ouyang S."/>
            <person name="Liu J."/>
            <person name="Jones K.M."/>
            <person name="Gansberger K."/>
            <person name="Moffat K."/>
            <person name="Hill J."/>
            <person name="Bera J."/>
            <person name="Fadrosh D."/>
            <person name="Jin S."/>
            <person name="Johri S."/>
            <person name="Kim M."/>
            <person name="Overton L."/>
            <person name="Reardon M."/>
            <person name="Tsitrin T."/>
            <person name="Vuong H."/>
            <person name="Weaver B."/>
            <person name="Ciecko A."/>
            <person name="Tallon L."/>
            <person name="Jackson J."/>
            <person name="Pai G."/>
            <person name="Aken S.V."/>
            <person name="Utterback T."/>
            <person name="Reidmuller S."/>
            <person name="Feldblyum T."/>
            <person name="Hsiao J."/>
            <person name="Zismann V."/>
            <person name="Iobst S."/>
            <person name="de Vazeille A.R."/>
            <person name="Buell C.R."/>
            <person name="Ying K."/>
            <person name="Li Y."/>
            <person name="Lu T."/>
            <person name="Huang Y."/>
            <person name="Zhao Q."/>
            <person name="Feng Q."/>
            <person name="Zhang L."/>
            <person name="Zhu J."/>
            <person name="Weng Q."/>
            <person name="Mu J."/>
            <person name="Lu Y."/>
            <person name="Fan D."/>
            <person name="Liu Y."/>
            <person name="Guan J."/>
            <person name="Zhang Y."/>
            <person name="Yu S."/>
            <person name="Liu X."/>
            <person name="Zhang Y."/>
            <person name="Hong G."/>
            <person name="Han B."/>
            <person name="Choisne N."/>
            <person name="Demange N."/>
            <person name="Orjeda G."/>
            <person name="Samain S."/>
            <person name="Cattolico L."/>
            <person name="Pelletier E."/>
            <person name="Couloux A."/>
            <person name="Segurens B."/>
            <person name="Wincker P."/>
            <person name="D'Hont A."/>
            <person name="Scarpelli C."/>
            <person name="Weissenbach J."/>
            <person name="Salanoubat M."/>
            <person name="Quetier F."/>
            <person name="Yu Y."/>
            <person name="Kim H.R."/>
            <person name="Rambo T."/>
            <person name="Currie J."/>
            <person name="Collura K."/>
            <person name="Luo M."/>
            <person name="Yang T."/>
            <person name="Ammiraju J.S.S."/>
            <person name="Engler F."/>
            <person name="Soderlund C."/>
            <person name="Wing R.A."/>
            <person name="Palmer L.E."/>
            <person name="de la Bastide M."/>
            <person name="Spiegel L."/>
            <person name="Nascimento L."/>
            <person name="Zutavern T."/>
            <person name="O'Shaughnessy A."/>
            <person name="Dike S."/>
            <person name="Dedhia N."/>
            <person name="Preston R."/>
            <person name="Balija V."/>
            <person name="McCombie W.R."/>
            <person name="Chow T."/>
            <person name="Chen H."/>
            <person name="Chung M."/>
            <person name="Chen C."/>
            <person name="Shaw J."/>
            <person name="Wu H."/>
            <person name="Hsiao K."/>
            <person name="Chao Y."/>
            <person name="Chu M."/>
            <person name="Cheng C."/>
            <person name="Hour A."/>
            <person name="Lee P."/>
            <person name="Lin S."/>
            <person name="Lin Y."/>
            <person name="Liou J."/>
            <person name="Liu S."/>
            <person name="Hsing Y."/>
            <person name="Raghuvanshi S."/>
            <person name="Mohanty A."/>
            <person name="Bharti A.K."/>
            <person name="Gaur A."/>
            <person name="Gupta V."/>
            <person name="Kumar D."/>
            <person name="Ravi V."/>
            <person name="Vij S."/>
            <person name="Kapur A."/>
            <person name="Khurana P."/>
            <person name="Khurana P."/>
            <person name="Khurana J.P."/>
            <person name="Tyagi A.K."/>
            <person name="Gaikwad K."/>
            <person name="Singh A."/>
            <person name="Dalal V."/>
            <person name="Srivastava S."/>
            <person name="Dixit A."/>
            <person name="Pal A.K."/>
            <person name="Ghazi I.A."/>
            <person name="Yadav M."/>
            <person name="Pandit A."/>
            <person name="Bhargava A."/>
            <person name="Sureshbabu K."/>
            <person name="Batra K."/>
            <person name="Sharma T.R."/>
            <person name="Mohapatra T."/>
            <person name="Singh N.K."/>
            <person name="Messing J."/>
            <person name="Nelson A.B."/>
            <person name="Fuks G."/>
            <person name="Kavchok S."/>
            <person name="Keizer G."/>
            <person name="Linton E."/>
            <person name="Llaca V."/>
            <person name="Song R."/>
            <person name="Tanyolac B."/>
            <person name="Young S."/>
            <person name="Ho-Il K."/>
            <person name="Hahn J.H."/>
            <person name="Sangsakoo G."/>
            <person name="Vanavichit A."/>
            <person name="de Mattos Luiz.A.T."/>
            <person name="Zimmer P.D."/>
            <person name="Malone G."/>
            <person name="Dellagostin O."/>
            <person name="de Oliveira A.C."/>
            <person name="Bevan M."/>
            <person name="Bancroft I."/>
            <person name="Minx P."/>
            <person name="Cordum H."/>
            <person name="Wilson R."/>
            <person name="Cheng Z."/>
            <person name="Jin W."/>
            <person name="Jiang J."/>
            <person name="Leong S.A."/>
            <person name="Iwama H."/>
            <person name="Gojobori T."/>
            <person name="Itoh T."/>
            <person name="Niimura Y."/>
            <person name="Fujii Y."/>
            <person name="Habara T."/>
            <person name="Sakai H."/>
            <person name="Sato Y."/>
            <person name="Wilson G."/>
            <person name="Kumar K."/>
            <person name="McCouch S."/>
            <person name="Juretic N."/>
            <person name="Hoen D."/>
            <person name="Wright S."/>
            <person name="Bruskiewich R."/>
            <person name="Bureau T."/>
            <person name="Miyao A."/>
            <person name="Hirochika H."/>
            <person name="Nishikawa T."/>
            <person name="Kadowaki K."/>
            <person name="Sugiura M."/>
            <person name="Burr B."/>
            <person name="Sasaki T."/>
        </authorList>
    </citation>
    <scope>NUCLEOTIDE SEQUENCE [LARGE SCALE GENOMIC DNA]</scope>
    <source>
        <strain evidence="3">cv. Nipponbare</strain>
    </source>
</reference>
<feature type="compositionally biased region" description="Basic and acidic residues" evidence="1">
    <location>
        <begin position="56"/>
        <end position="68"/>
    </location>
</feature>
<sequence length="137" mass="14735">MNGYLPIPESDGTDMMIIEARRRTATEGAEKAARAGETDGDGGARRRRRGRGRRTAMKEATEAARAGEADSDGGGRRRRRRRGRQTATEEAEKAVRPGEATALEGKEMPMALEATREMDGDGVGDGGELATERDDGE</sequence>
<proteinExistence type="predicted"/>
<feature type="compositionally biased region" description="Basic and acidic residues" evidence="1">
    <location>
        <begin position="19"/>
        <end position="37"/>
    </location>
</feature>
<keyword evidence="3" id="KW-1185">Reference proteome</keyword>
<gene>
    <name evidence="2" type="ordered locus">Os11g0590550</name>
    <name evidence="2" type="ORF">OSNPB_110590550</name>
</gene>
<organism evidence="2 3">
    <name type="scientific">Oryza sativa subsp. japonica</name>
    <name type="common">Rice</name>
    <dbReference type="NCBI Taxonomy" id="39947"/>
    <lineage>
        <taxon>Eukaryota</taxon>
        <taxon>Viridiplantae</taxon>
        <taxon>Streptophyta</taxon>
        <taxon>Embryophyta</taxon>
        <taxon>Tracheophyta</taxon>
        <taxon>Spermatophyta</taxon>
        <taxon>Magnoliopsida</taxon>
        <taxon>Liliopsida</taxon>
        <taxon>Poales</taxon>
        <taxon>Poaceae</taxon>
        <taxon>BOP clade</taxon>
        <taxon>Oryzoideae</taxon>
        <taxon>Oryzeae</taxon>
        <taxon>Oryzinae</taxon>
        <taxon>Oryza</taxon>
        <taxon>Oryza sativa</taxon>
    </lineage>
</organism>
<feature type="region of interest" description="Disordered" evidence="1">
    <location>
        <begin position="1"/>
        <end position="137"/>
    </location>
</feature>
<dbReference type="EMBL" id="AP014967">
    <property type="protein sequence ID" value="BAT14668.1"/>
    <property type="molecule type" value="Genomic_DNA"/>
</dbReference>
<evidence type="ECO:0000313" key="2">
    <source>
        <dbReference type="EMBL" id="BAT14668.1"/>
    </source>
</evidence>
<name>A0A0P0Y3Y9_ORYSJ</name>
<protein>
    <submittedName>
        <fullName evidence="2">Os11g0590550 protein</fullName>
    </submittedName>
</protein>
<dbReference type="Proteomes" id="UP000059680">
    <property type="component" value="Chromosome 11"/>
</dbReference>
<evidence type="ECO:0000256" key="1">
    <source>
        <dbReference type="SAM" id="MobiDB-lite"/>
    </source>
</evidence>
<reference evidence="2 3" key="3">
    <citation type="journal article" date="2013" name="Rice">
        <title>Improvement of the Oryza sativa Nipponbare reference genome using next generation sequence and optical map data.</title>
        <authorList>
            <person name="Kawahara Y."/>
            <person name="de la Bastide M."/>
            <person name="Hamilton J.P."/>
            <person name="Kanamori H."/>
            <person name="McCombie W.R."/>
            <person name="Ouyang S."/>
            <person name="Schwartz D.C."/>
            <person name="Tanaka T."/>
            <person name="Wu J."/>
            <person name="Zhou S."/>
            <person name="Childs K.L."/>
            <person name="Davidson R.M."/>
            <person name="Lin H."/>
            <person name="Quesada-Ocampo L."/>
            <person name="Vaillancourt B."/>
            <person name="Sakai H."/>
            <person name="Lee S.S."/>
            <person name="Kim J."/>
            <person name="Numa H."/>
            <person name="Itoh T."/>
            <person name="Buell C.R."/>
            <person name="Matsumoto T."/>
        </authorList>
    </citation>
    <scope>NUCLEOTIDE SEQUENCE [LARGE SCALE GENOMIC DNA]</scope>
    <source>
        <strain evidence="3">cv. Nipponbare</strain>
    </source>
</reference>
<feature type="compositionally biased region" description="Basic residues" evidence="1">
    <location>
        <begin position="45"/>
        <end position="55"/>
    </location>
</feature>
<evidence type="ECO:0000313" key="3">
    <source>
        <dbReference type="Proteomes" id="UP000059680"/>
    </source>
</evidence>
<reference evidence="2 3" key="2">
    <citation type="journal article" date="2013" name="Plant Cell Physiol.">
        <title>Rice Annotation Project Database (RAP-DB): an integrative and interactive database for rice genomics.</title>
        <authorList>
            <person name="Sakai H."/>
            <person name="Lee S.S."/>
            <person name="Tanaka T."/>
            <person name="Numa H."/>
            <person name="Kim J."/>
            <person name="Kawahara Y."/>
            <person name="Wakimoto H."/>
            <person name="Yang C.C."/>
            <person name="Iwamoto M."/>
            <person name="Abe T."/>
            <person name="Yamada Y."/>
            <person name="Muto A."/>
            <person name="Inokuchi H."/>
            <person name="Ikemura T."/>
            <person name="Matsumoto T."/>
            <person name="Sasaki T."/>
            <person name="Itoh T."/>
        </authorList>
    </citation>
    <scope>NUCLEOTIDE SEQUENCE [LARGE SCALE GENOMIC DNA]</scope>
    <source>
        <strain evidence="3">cv. Nipponbare</strain>
    </source>
</reference>
<accession>A0A0P0Y3Y9</accession>